<name>A0A4R5DY63_9BACT</name>
<protein>
    <submittedName>
        <fullName evidence="3">SRPBCC domain-containing protein</fullName>
    </submittedName>
</protein>
<reference evidence="3 4" key="1">
    <citation type="submission" date="2019-03" db="EMBL/GenBank/DDBJ databases">
        <title>Dyadobacter AR-3-6 sp. nov., isolated from arctic soil.</title>
        <authorList>
            <person name="Chaudhary D.K."/>
        </authorList>
    </citation>
    <scope>NUCLEOTIDE SEQUENCE [LARGE SCALE GENOMIC DNA]</scope>
    <source>
        <strain evidence="3 4">AR-3-6</strain>
    </source>
</reference>
<comment type="similarity">
    <text evidence="1">Belongs to the AHA1 family.</text>
</comment>
<dbReference type="InterPro" id="IPR013538">
    <property type="entry name" value="ASHA1/2-like_C"/>
</dbReference>
<dbReference type="InterPro" id="IPR023393">
    <property type="entry name" value="START-like_dom_sf"/>
</dbReference>
<dbReference type="Proteomes" id="UP000294850">
    <property type="component" value="Unassembled WGS sequence"/>
</dbReference>
<dbReference type="EMBL" id="SMFL01000002">
    <property type="protein sequence ID" value="TDE17654.1"/>
    <property type="molecule type" value="Genomic_DNA"/>
</dbReference>
<dbReference type="SUPFAM" id="SSF55961">
    <property type="entry name" value="Bet v1-like"/>
    <property type="match status" value="1"/>
</dbReference>
<keyword evidence="4" id="KW-1185">Reference proteome</keyword>
<dbReference type="AlphaFoldDB" id="A0A4R5DY63"/>
<dbReference type="OrthoDB" id="2355173at2"/>
<proteinExistence type="inferred from homology"/>
<dbReference type="Gene3D" id="3.30.530.20">
    <property type="match status" value="1"/>
</dbReference>
<evidence type="ECO:0000259" key="2">
    <source>
        <dbReference type="Pfam" id="PF08327"/>
    </source>
</evidence>
<comment type="caution">
    <text evidence="3">The sequence shown here is derived from an EMBL/GenBank/DDBJ whole genome shotgun (WGS) entry which is preliminary data.</text>
</comment>
<gene>
    <name evidence="3" type="ORF">E0F88_07125</name>
</gene>
<evidence type="ECO:0000313" key="4">
    <source>
        <dbReference type="Proteomes" id="UP000294850"/>
    </source>
</evidence>
<accession>A0A4R5DY63</accession>
<evidence type="ECO:0000256" key="1">
    <source>
        <dbReference type="ARBA" id="ARBA00006817"/>
    </source>
</evidence>
<dbReference type="RefSeq" id="WP_131957520.1">
    <property type="nucleotide sequence ID" value="NZ_SMFL01000002.1"/>
</dbReference>
<sequence length="151" mass="17265">MNRKLLATTSLSMHATPAEVWQALINPEIIKEYLHGTDTITDWKLGSPIIFTGEWQGKPYIDKGTILDVNPERVLSYSYWSSMSGTDDFEDNYAHITFHISPYDEETTLTITQDNLEDDEAVVKAEDNWMTVSHTIKRIVENTSELNHKTS</sequence>
<feature type="domain" description="Activator of Hsp90 ATPase homologue 1/2-like C-terminal" evidence="2">
    <location>
        <begin position="15"/>
        <end position="141"/>
    </location>
</feature>
<evidence type="ECO:0000313" key="3">
    <source>
        <dbReference type="EMBL" id="TDE17654.1"/>
    </source>
</evidence>
<dbReference type="Pfam" id="PF08327">
    <property type="entry name" value="AHSA1"/>
    <property type="match status" value="1"/>
</dbReference>
<organism evidence="3 4">
    <name type="scientific">Dyadobacter psychrotolerans</name>
    <dbReference type="NCBI Taxonomy" id="2541721"/>
    <lineage>
        <taxon>Bacteria</taxon>
        <taxon>Pseudomonadati</taxon>
        <taxon>Bacteroidota</taxon>
        <taxon>Cytophagia</taxon>
        <taxon>Cytophagales</taxon>
        <taxon>Spirosomataceae</taxon>
        <taxon>Dyadobacter</taxon>
    </lineage>
</organism>